<dbReference type="PANTHER" id="PTHR11469">
    <property type="entry name" value="GLUCOSE-6-PHOSPHATE ISOMERASE"/>
    <property type="match status" value="1"/>
</dbReference>
<name>A0ABV3DA49_9ACTN</name>
<dbReference type="PRINTS" id="PR00662">
    <property type="entry name" value="G6PISOMERASE"/>
</dbReference>
<keyword evidence="6" id="KW-1185">Reference proteome</keyword>
<evidence type="ECO:0000256" key="4">
    <source>
        <dbReference type="RuleBase" id="RU000612"/>
    </source>
</evidence>
<dbReference type="EMBL" id="JBEZFP010000006">
    <property type="protein sequence ID" value="MEU8132618.1"/>
    <property type="molecule type" value="Genomic_DNA"/>
</dbReference>
<protein>
    <recommendedName>
        <fullName evidence="4">Glucose-6-phosphate isomerase</fullName>
        <ecNumber evidence="4">5.3.1.9</ecNumber>
    </recommendedName>
</protein>
<gene>
    <name evidence="5" type="ORF">AB0C36_03830</name>
</gene>
<dbReference type="InterPro" id="IPR046348">
    <property type="entry name" value="SIS_dom_sf"/>
</dbReference>
<dbReference type="GO" id="GO:0016853">
    <property type="term" value="F:isomerase activity"/>
    <property type="evidence" value="ECO:0007669"/>
    <property type="project" value="UniProtKB-KW"/>
</dbReference>
<dbReference type="RefSeq" id="WP_358348728.1">
    <property type="nucleotide sequence ID" value="NZ_JBEZFP010000006.1"/>
</dbReference>
<keyword evidence="3 4" id="KW-0413">Isomerase</keyword>
<dbReference type="PROSITE" id="PS51463">
    <property type="entry name" value="P_GLUCOSE_ISOMERASE_3"/>
    <property type="match status" value="1"/>
</dbReference>
<sequence length="570" mass="57978">MQHAFDERVAAGGVEVTVTGDLVRAAAVHDAVATSITDKVPARLAASDPTLWGPDAESEAAVRLGWVDLPASSRALLPQLAELREQVRAEGLDHVVLAGMGGSSLAPEVVAAVHGVPLTVVDTTDADQLRRALRERTERTVVVVASKSGGTIETDSHRRAFEQAFRDAGLTPSQIAARIVVVTDPGSPLETSAREAGYTVVLADPNVGGRYSALTAFGLVPSALAGADVARLLDEAAALAPALGGATDNPGLLLGAALGAAAASGRDKLVLSDGAGLPGFGDWAEQLIAESTGKQGRGILPVVVEGPDAPGIAGRGRDAVVAAVGAGSGDITAPSAAADSSAAPGTPDIAVTGPLGAQFLLWEYATAVAGRIIGIDPFDQPNVQESKDNTAKLLDTLAAEGTLPQGTAAFVDGGTAVYGDADLLGDTATVQDALRALLAAVPERGYLAVMAYLDRGGDTGAPDLRPLLARALGDRQVTFGWAPRFLHSTGQFHKGGPQVGAFLQITSEVTGDLPVAGRPYTFAQLQKAQALGDLHALTARGRPVLRLHLLDPAEALAGLLSDARALEGAA</sequence>
<dbReference type="EC" id="5.3.1.9" evidence="4"/>
<organism evidence="5 6">
    <name type="scientific">Streptodolium elevatio</name>
    <dbReference type="NCBI Taxonomy" id="3157996"/>
    <lineage>
        <taxon>Bacteria</taxon>
        <taxon>Bacillati</taxon>
        <taxon>Actinomycetota</taxon>
        <taxon>Actinomycetes</taxon>
        <taxon>Kitasatosporales</taxon>
        <taxon>Streptomycetaceae</taxon>
        <taxon>Streptodolium</taxon>
    </lineage>
</organism>
<comment type="caution">
    <text evidence="5">The sequence shown here is derived from an EMBL/GenBank/DDBJ whole genome shotgun (WGS) entry which is preliminary data.</text>
</comment>
<dbReference type="Gene3D" id="3.40.50.10490">
    <property type="entry name" value="Glucose-6-phosphate isomerase like protein, domain 1"/>
    <property type="match status" value="3"/>
</dbReference>
<evidence type="ECO:0000256" key="1">
    <source>
        <dbReference type="ARBA" id="ARBA00022432"/>
    </source>
</evidence>
<dbReference type="InterPro" id="IPR001672">
    <property type="entry name" value="G6P_Isomerase"/>
</dbReference>
<reference evidence="5 6" key="1">
    <citation type="submission" date="2024-06" db="EMBL/GenBank/DDBJ databases">
        <title>The Natural Products Discovery Center: Release of the First 8490 Sequenced Strains for Exploring Actinobacteria Biosynthetic Diversity.</title>
        <authorList>
            <person name="Kalkreuter E."/>
            <person name="Kautsar S.A."/>
            <person name="Yang D."/>
            <person name="Bader C.D."/>
            <person name="Teijaro C.N."/>
            <person name="Fluegel L."/>
            <person name="Davis C.M."/>
            <person name="Simpson J.R."/>
            <person name="Lauterbach L."/>
            <person name="Steele A.D."/>
            <person name="Gui C."/>
            <person name="Meng S."/>
            <person name="Li G."/>
            <person name="Viehrig K."/>
            <person name="Ye F."/>
            <person name="Su P."/>
            <person name="Kiefer A.F."/>
            <person name="Nichols A."/>
            <person name="Cepeda A.J."/>
            <person name="Yan W."/>
            <person name="Fan B."/>
            <person name="Jiang Y."/>
            <person name="Adhikari A."/>
            <person name="Zheng C.-J."/>
            <person name="Schuster L."/>
            <person name="Cowan T.M."/>
            <person name="Smanski M.J."/>
            <person name="Chevrette M.G."/>
            <person name="De Carvalho L.P.S."/>
            <person name="Shen B."/>
        </authorList>
    </citation>
    <scope>NUCLEOTIDE SEQUENCE [LARGE SCALE GENOMIC DNA]</scope>
    <source>
        <strain evidence="5 6">NPDC048946</strain>
    </source>
</reference>
<comment type="catalytic activity">
    <reaction evidence="4">
        <text>alpha-D-glucose 6-phosphate = beta-D-fructose 6-phosphate</text>
        <dbReference type="Rhea" id="RHEA:11816"/>
        <dbReference type="ChEBI" id="CHEBI:57634"/>
        <dbReference type="ChEBI" id="CHEBI:58225"/>
        <dbReference type="EC" id="5.3.1.9"/>
    </reaction>
</comment>
<comment type="similarity">
    <text evidence="4">Belongs to the GPI family.</text>
</comment>
<proteinExistence type="inferred from homology"/>
<dbReference type="Pfam" id="PF00342">
    <property type="entry name" value="PGI"/>
    <property type="match status" value="1"/>
</dbReference>
<dbReference type="PANTHER" id="PTHR11469:SF1">
    <property type="entry name" value="GLUCOSE-6-PHOSPHATE ISOMERASE"/>
    <property type="match status" value="1"/>
</dbReference>
<comment type="pathway">
    <text evidence="4">Carbohydrate degradation; glycolysis; D-glyceraldehyde 3-phosphate and glycerone phosphate from D-glucose: step 2/4.</text>
</comment>
<dbReference type="Proteomes" id="UP001551482">
    <property type="component" value="Unassembled WGS sequence"/>
</dbReference>
<accession>A0ABV3DA49</accession>
<keyword evidence="1 4" id="KW-0312">Gluconeogenesis</keyword>
<evidence type="ECO:0000313" key="5">
    <source>
        <dbReference type="EMBL" id="MEU8132618.1"/>
    </source>
</evidence>
<dbReference type="SUPFAM" id="SSF53697">
    <property type="entry name" value="SIS domain"/>
    <property type="match status" value="1"/>
</dbReference>
<evidence type="ECO:0000313" key="6">
    <source>
        <dbReference type="Proteomes" id="UP001551482"/>
    </source>
</evidence>
<evidence type="ECO:0000256" key="2">
    <source>
        <dbReference type="ARBA" id="ARBA00023152"/>
    </source>
</evidence>
<evidence type="ECO:0000256" key="3">
    <source>
        <dbReference type="ARBA" id="ARBA00023235"/>
    </source>
</evidence>
<keyword evidence="2 4" id="KW-0324">Glycolysis</keyword>